<dbReference type="Gene3D" id="3.40.50.2000">
    <property type="entry name" value="Glycogen Phosphorylase B"/>
    <property type="match status" value="2"/>
</dbReference>
<keyword evidence="4" id="KW-1185">Reference proteome</keyword>
<dbReference type="PANTHER" id="PTHR46401">
    <property type="entry name" value="GLYCOSYLTRANSFERASE WBBK-RELATED"/>
    <property type="match status" value="1"/>
</dbReference>
<feature type="domain" description="Glycosyl transferase family 1" evidence="2">
    <location>
        <begin position="199"/>
        <end position="360"/>
    </location>
</feature>
<dbReference type="PANTHER" id="PTHR46401:SF2">
    <property type="entry name" value="GLYCOSYLTRANSFERASE WBBK-RELATED"/>
    <property type="match status" value="1"/>
</dbReference>
<dbReference type="GO" id="GO:0016757">
    <property type="term" value="F:glycosyltransferase activity"/>
    <property type="evidence" value="ECO:0007669"/>
    <property type="project" value="InterPro"/>
</dbReference>
<dbReference type="InterPro" id="IPR001296">
    <property type="entry name" value="Glyco_trans_1"/>
</dbReference>
<proteinExistence type="predicted"/>
<gene>
    <name evidence="3" type="ORF">SAMN05444337_0388</name>
</gene>
<organism evidence="3 4">
    <name type="scientific">Flavobacterium haoranii</name>
    <dbReference type="NCBI Taxonomy" id="683124"/>
    <lineage>
        <taxon>Bacteria</taxon>
        <taxon>Pseudomonadati</taxon>
        <taxon>Bacteroidota</taxon>
        <taxon>Flavobacteriia</taxon>
        <taxon>Flavobacteriales</taxon>
        <taxon>Flavobacteriaceae</taxon>
        <taxon>Flavobacterium</taxon>
    </lineage>
</organism>
<keyword evidence="1 3" id="KW-0808">Transferase</keyword>
<dbReference type="SUPFAM" id="SSF53756">
    <property type="entry name" value="UDP-Glycosyltransferase/glycogen phosphorylase"/>
    <property type="match status" value="1"/>
</dbReference>
<dbReference type="STRING" id="683124.SAMN05444337_0388"/>
<dbReference type="Pfam" id="PF00534">
    <property type="entry name" value="Glycos_transf_1"/>
    <property type="match status" value="1"/>
</dbReference>
<dbReference type="OrthoDB" id="9811902at2"/>
<evidence type="ECO:0000259" key="2">
    <source>
        <dbReference type="Pfam" id="PF00534"/>
    </source>
</evidence>
<protein>
    <submittedName>
        <fullName evidence="3">Glycosyltransferase involved in cell wall bisynthesis</fullName>
    </submittedName>
</protein>
<dbReference type="Proteomes" id="UP000184232">
    <property type="component" value="Unassembled WGS sequence"/>
</dbReference>
<evidence type="ECO:0000313" key="3">
    <source>
        <dbReference type="EMBL" id="SHI60872.1"/>
    </source>
</evidence>
<dbReference type="AlphaFoldDB" id="A0A1M6CIL7"/>
<accession>A0A1M6CIL7</accession>
<sequence>MYKKKQIVFVNQSAGYLMIDIIDAFKDEYEERILLTGFLNPRNKILDATVKVEKLIPYDRSSTFKRMFTWVGAFLKILFLIKFKYPKAHLFLVSNPPLTAWVPLFCKNSYDILIYDVYPDALVEFGYFKQDSWIIKKWENINRRMYAKARKISTITSGMKERIAKYVNKNKVNVVPIWTDNSFLKPIPKSENVFLKTHQIEDKFIVMYSGNMGKAHPVEILIELALQFQNNTEIFFLLIGGGDRYKEMEVLIAKNKLQNIKILPWQDTKTLPFTLSGADLALVTVGNEASDLSIPSKTYNLMSVGTPILCVAPQNSALARLVENEKMGEIFQNSDLQSIVDFIQKSKINFEFLNYYKSNALKASLNYTPYNATKFI</sequence>
<dbReference type="CDD" id="cd03794">
    <property type="entry name" value="GT4_WbuB-like"/>
    <property type="match status" value="1"/>
</dbReference>
<evidence type="ECO:0000313" key="4">
    <source>
        <dbReference type="Proteomes" id="UP000184232"/>
    </source>
</evidence>
<dbReference type="GO" id="GO:0009103">
    <property type="term" value="P:lipopolysaccharide biosynthetic process"/>
    <property type="evidence" value="ECO:0007669"/>
    <property type="project" value="TreeGrafter"/>
</dbReference>
<dbReference type="RefSeq" id="WP_084656776.1">
    <property type="nucleotide sequence ID" value="NZ_CP045292.1"/>
</dbReference>
<evidence type="ECO:0000256" key="1">
    <source>
        <dbReference type="ARBA" id="ARBA00022679"/>
    </source>
</evidence>
<name>A0A1M6CIL7_9FLAO</name>
<reference evidence="3 4" key="1">
    <citation type="submission" date="2016-11" db="EMBL/GenBank/DDBJ databases">
        <authorList>
            <person name="Jaros S."/>
            <person name="Januszkiewicz K."/>
            <person name="Wedrychowicz H."/>
        </authorList>
    </citation>
    <scope>NUCLEOTIDE SEQUENCE [LARGE SCALE GENOMIC DNA]</scope>
    <source>
        <strain evidence="3 4">DSM 22807</strain>
    </source>
</reference>
<dbReference type="EMBL" id="FQZH01000001">
    <property type="protein sequence ID" value="SHI60872.1"/>
    <property type="molecule type" value="Genomic_DNA"/>
</dbReference>